<protein>
    <recommendedName>
        <fullName evidence="11">Vacuolar transporter chaperone complex subunit 4</fullName>
        <ecNumber evidence="3">2.7.4.1</ecNumber>
    </recommendedName>
    <alternativeName>
        <fullName evidence="13">Polyphosphate kinase</fullName>
    </alternativeName>
    <alternativeName>
        <fullName evidence="12">SPX-dependent polyphosphate polymerase VTC subunit 4</fullName>
    </alternativeName>
    <alternativeName>
        <fullName evidence="14">Vacuolar membrane polyphosphate polymerase catalytic subunit</fullName>
    </alternativeName>
</protein>
<dbReference type="AlphaFoldDB" id="A0A9P6T162"/>
<evidence type="ECO:0000256" key="1">
    <source>
        <dbReference type="ARBA" id="ARBA00001936"/>
    </source>
</evidence>
<dbReference type="PANTHER" id="PTHR46140:SF1">
    <property type="entry name" value="VACUOLAR TRANSPORTER CHAPERONE COMPLEX SUBUNIT 4-RELATED"/>
    <property type="match status" value="1"/>
</dbReference>
<keyword evidence="8 16" id="KW-0472">Membrane</keyword>
<evidence type="ECO:0000313" key="18">
    <source>
        <dbReference type="EMBL" id="KAG0017438.1"/>
    </source>
</evidence>
<keyword evidence="5" id="KW-0808">Transferase</keyword>
<evidence type="ECO:0000256" key="2">
    <source>
        <dbReference type="ARBA" id="ARBA00004128"/>
    </source>
</evidence>
<comment type="subcellular location">
    <subcellularLocation>
        <location evidence="2">Vacuole membrane</location>
        <topology evidence="2">Multi-pass membrane protein</topology>
    </subcellularLocation>
</comment>
<dbReference type="InterPro" id="IPR018966">
    <property type="entry name" value="VTC_domain"/>
</dbReference>
<comment type="cofactor">
    <cofactor evidence="1">
        <name>Mn(2+)</name>
        <dbReference type="ChEBI" id="CHEBI:29035"/>
    </cofactor>
</comment>
<dbReference type="InterPro" id="IPR003807">
    <property type="entry name" value="DUF202"/>
</dbReference>
<evidence type="ECO:0000256" key="13">
    <source>
        <dbReference type="ARBA" id="ARBA00080494"/>
    </source>
</evidence>
<dbReference type="PROSITE" id="PS51382">
    <property type="entry name" value="SPX"/>
    <property type="match status" value="1"/>
</dbReference>
<feature type="transmembrane region" description="Helical" evidence="16">
    <location>
        <begin position="692"/>
        <end position="712"/>
    </location>
</feature>
<keyword evidence="4" id="KW-0926">Vacuole</keyword>
<feature type="domain" description="SPX" evidence="17">
    <location>
        <begin position="1"/>
        <end position="141"/>
    </location>
</feature>
<dbReference type="GO" id="GO:0000329">
    <property type="term" value="C:fungal-type vacuole membrane"/>
    <property type="evidence" value="ECO:0007669"/>
    <property type="project" value="TreeGrafter"/>
</dbReference>
<feature type="region of interest" description="Disordered" evidence="15">
    <location>
        <begin position="627"/>
        <end position="653"/>
    </location>
</feature>
<evidence type="ECO:0000256" key="5">
    <source>
        <dbReference type="ARBA" id="ARBA00022679"/>
    </source>
</evidence>
<evidence type="ECO:0000256" key="8">
    <source>
        <dbReference type="ARBA" id="ARBA00023136"/>
    </source>
</evidence>
<proteinExistence type="inferred from homology"/>
<keyword evidence="6 16" id="KW-0812">Transmembrane</keyword>
<accession>A0A9P6T162</accession>
<dbReference type="InterPro" id="IPR051572">
    <property type="entry name" value="VTC_Complex_Subunit"/>
</dbReference>
<dbReference type="PANTHER" id="PTHR46140">
    <property type="entry name" value="VACUOLAR TRANSPORTER CHAPERONE 1-RELATED"/>
    <property type="match status" value="1"/>
</dbReference>
<evidence type="ECO:0000256" key="3">
    <source>
        <dbReference type="ARBA" id="ARBA00012960"/>
    </source>
</evidence>
<dbReference type="CDD" id="cd14480">
    <property type="entry name" value="SPX_VTC2_like"/>
    <property type="match status" value="1"/>
</dbReference>
<gene>
    <name evidence="18" type="primary">VTC4_4</name>
    <name evidence="18" type="ORF">BGZ80_008280</name>
</gene>
<name>A0A9P6T162_9FUNG</name>
<dbReference type="Gene3D" id="3.20.100.30">
    <property type="entry name" value="VTC, catalytic tunnel domain"/>
    <property type="match status" value="1"/>
</dbReference>
<evidence type="ECO:0000256" key="16">
    <source>
        <dbReference type="SAM" id="Phobius"/>
    </source>
</evidence>
<feature type="compositionally biased region" description="Low complexity" evidence="15">
    <location>
        <begin position="630"/>
        <end position="644"/>
    </location>
</feature>
<dbReference type="Proteomes" id="UP000703661">
    <property type="component" value="Unassembled WGS sequence"/>
</dbReference>
<evidence type="ECO:0000256" key="12">
    <source>
        <dbReference type="ARBA" id="ARBA00075894"/>
    </source>
</evidence>
<evidence type="ECO:0000256" key="9">
    <source>
        <dbReference type="ARBA" id="ARBA00050204"/>
    </source>
</evidence>
<evidence type="ECO:0000313" key="19">
    <source>
        <dbReference type="Proteomes" id="UP000703661"/>
    </source>
</evidence>
<dbReference type="GO" id="GO:0006799">
    <property type="term" value="P:polyphosphate biosynthetic process"/>
    <property type="evidence" value="ECO:0007669"/>
    <property type="project" value="UniProtKB-ARBA"/>
</dbReference>
<comment type="catalytic activity">
    <reaction evidence="9">
        <text>[phosphate](n) + ATP = [phosphate](n+1) + ADP</text>
        <dbReference type="Rhea" id="RHEA:19573"/>
        <dbReference type="Rhea" id="RHEA-COMP:9859"/>
        <dbReference type="Rhea" id="RHEA-COMP:14280"/>
        <dbReference type="ChEBI" id="CHEBI:16838"/>
        <dbReference type="ChEBI" id="CHEBI:30616"/>
        <dbReference type="ChEBI" id="CHEBI:456216"/>
        <dbReference type="EC" id="2.7.4.1"/>
    </reaction>
    <physiologicalReaction direction="left-to-right" evidence="9">
        <dbReference type="Rhea" id="RHEA:19574"/>
    </physiologicalReaction>
</comment>
<evidence type="ECO:0000256" key="15">
    <source>
        <dbReference type="SAM" id="MobiDB-lite"/>
    </source>
</evidence>
<feature type="transmembrane region" description="Helical" evidence="16">
    <location>
        <begin position="759"/>
        <end position="780"/>
    </location>
</feature>
<evidence type="ECO:0000256" key="10">
    <source>
        <dbReference type="ARBA" id="ARBA00061390"/>
    </source>
</evidence>
<evidence type="ECO:0000256" key="6">
    <source>
        <dbReference type="ARBA" id="ARBA00022692"/>
    </source>
</evidence>
<dbReference type="EC" id="2.7.4.1" evidence="3"/>
<dbReference type="Pfam" id="PF02656">
    <property type="entry name" value="DUF202"/>
    <property type="match status" value="1"/>
</dbReference>
<dbReference type="GO" id="GO:0008976">
    <property type="term" value="F:polyphosphate kinase activity"/>
    <property type="evidence" value="ECO:0007669"/>
    <property type="project" value="UniProtKB-EC"/>
</dbReference>
<evidence type="ECO:0000256" key="4">
    <source>
        <dbReference type="ARBA" id="ARBA00022554"/>
    </source>
</evidence>
<keyword evidence="7 16" id="KW-1133">Transmembrane helix</keyword>
<evidence type="ECO:0000259" key="17">
    <source>
        <dbReference type="PROSITE" id="PS51382"/>
    </source>
</evidence>
<reference evidence="18" key="1">
    <citation type="journal article" date="2020" name="Fungal Divers.">
        <title>Resolving the Mortierellaceae phylogeny through synthesis of multi-gene phylogenetics and phylogenomics.</title>
        <authorList>
            <person name="Vandepol N."/>
            <person name="Liber J."/>
            <person name="Desiro A."/>
            <person name="Na H."/>
            <person name="Kennedy M."/>
            <person name="Barry K."/>
            <person name="Grigoriev I.V."/>
            <person name="Miller A.N."/>
            <person name="O'Donnell K."/>
            <person name="Stajich J.E."/>
            <person name="Bonito G."/>
        </authorList>
    </citation>
    <scope>NUCLEOTIDE SEQUENCE</scope>
    <source>
        <strain evidence="18">NRRL 2769</strain>
    </source>
</reference>
<evidence type="ECO:0000256" key="7">
    <source>
        <dbReference type="ARBA" id="ARBA00022989"/>
    </source>
</evidence>
<dbReference type="InterPro" id="IPR042267">
    <property type="entry name" value="VTC_sf"/>
</dbReference>
<comment type="caution">
    <text evidence="18">The sequence shown here is derived from an EMBL/GenBank/DDBJ whole genome shotgun (WGS) entry which is preliminary data.</text>
</comment>
<feature type="compositionally biased region" description="Polar residues" evidence="15">
    <location>
        <begin position="561"/>
        <end position="581"/>
    </location>
</feature>
<evidence type="ECO:0000256" key="14">
    <source>
        <dbReference type="ARBA" id="ARBA00081313"/>
    </source>
</evidence>
<comment type="similarity">
    <text evidence="10">Belongs to the VTC4 family.</text>
</comment>
<evidence type="ECO:0000256" key="11">
    <source>
        <dbReference type="ARBA" id="ARBA00067464"/>
    </source>
</evidence>
<dbReference type="InterPro" id="IPR004331">
    <property type="entry name" value="SPX_dom"/>
</dbReference>
<keyword evidence="19" id="KW-1185">Reference proteome</keyword>
<organism evidence="18 19">
    <name type="scientific">Entomortierella chlamydospora</name>
    <dbReference type="NCBI Taxonomy" id="101097"/>
    <lineage>
        <taxon>Eukaryota</taxon>
        <taxon>Fungi</taxon>
        <taxon>Fungi incertae sedis</taxon>
        <taxon>Mucoromycota</taxon>
        <taxon>Mortierellomycotina</taxon>
        <taxon>Mortierellomycetes</taxon>
        <taxon>Mortierellales</taxon>
        <taxon>Mortierellaceae</taxon>
        <taxon>Entomortierella</taxon>
    </lineage>
</organism>
<dbReference type="EMBL" id="JAAAID010000444">
    <property type="protein sequence ID" value="KAG0017438.1"/>
    <property type="molecule type" value="Genomic_DNA"/>
</dbReference>
<sequence>MKFGEHLAQSIQQEWSFNYISYDELKNVIKSRTSMQAWTETDEGYFVELLERELEKVYSFQSVKIGEVHRKLSFYNTQAQEFKKGGAQEETWRALEIELYRLVAEIDVLAKYTRLNYTGFLKIVKKHDKQTGWMLKSIFHVRLNTKPFHKESYDAVIVRLSSIYHVVSARGQKLKGDNQFSNWDSSAFVRDTTKYWVHPDNITEVKLVIMKHLPVLIFNTKKEYEENDSAISSVYVDNEEFECYQGRLEKTDMAQAIRIRWYGPTPTDNGQCFLERKVHREKWTGEQSVKERFPIKTKYINPYLAGDYTMDVKFAKLRARGQKSVKDVEVMQKLANDVQTSIVTKKMRPTIRAFYRRTAFQLHNDARVRISLDTELALIREDDFNGRKRAGDNWKREDIGIDWPFKQLPAEDITRFPYAVLEVKLQTHHGQEPPAWIIELINSHLVESCPRFSKYIHGVATLLEDKIQILPFWLPQMDQDIRKPPNTDFGLSAFLPRAWPVGTPQVGPRPTLVPRALIEGSSESTIKGAKSLSEFEPKKPKLMDKATYHQKMAEKNANRRPPNSETNFYNQPSGMASSKTSVSISHPLVDNGSTVSNQPLMAPPARPWIDRLNRDSMLSMGESFMTEKSQAANNNGNNPGQNNNDQGVLRKKSTIRRKHFGFREKRSATNPKRATAPIKIEPKIFFANERTFLNWLQFSVLLGSISLTLLNFGNYMTRVSGAVLTVITLLAMLYALGVFHVRLSNILSANPNRQFHDRIGPTVLCVFLFGAYFLNFYNLAIARASRLKIGITFRDINCSFKTNRIPRACLSGLRTSRQRVNDLRHDDPVG</sequence>
<feature type="region of interest" description="Disordered" evidence="15">
    <location>
        <begin position="554"/>
        <end position="581"/>
    </location>
</feature>
<dbReference type="FunFam" id="3.20.100.30:FF:000001">
    <property type="entry name" value="Vacuolar transporter chaperone 4"/>
    <property type="match status" value="1"/>
</dbReference>
<dbReference type="GO" id="GO:0033254">
    <property type="term" value="C:vacuolar transporter chaperone complex"/>
    <property type="evidence" value="ECO:0007669"/>
    <property type="project" value="TreeGrafter"/>
</dbReference>
<dbReference type="Pfam" id="PF09359">
    <property type="entry name" value="VTC"/>
    <property type="match status" value="1"/>
</dbReference>
<feature type="transmembrane region" description="Helical" evidence="16">
    <location>
        <begin position="719"/>
        <end position="739"/>
    </location>
</feature>
<dbReference type="CDD" id="cd07751">
    <property type="entry name" value="PolyPPase_VTC4_like"/>
    <property type="match status" value="1"/>
</dbReference>